<gene>
    <name evidence="6" type="ORF">Zmor_005542</name>
</gene>
<dbReference type="Pfam" id="PF03184">
    <property type="entry name" value="DDE_1"/>
    <property type="match status" value="1"/>
</dbReference>
<reference evidence="6" key="1">
    <citation type="journal article" date="2023" name="G3 (Bethesda)">
        <title>Whole genome assemblies of Zophobas morio and Tenebrio molitor.</title>
        <authorList>
            <person name="Kaur S."/>
            <person name="Stinson S.A."/>
            <person name="diCenzo G.C."/>
        </authorList>
    </citation>
    <scope>NUCLEOTIDE SEQUENCE</scope>
    <source>
        <strain evidence="6">QUZm001</strain>
    </source>
</reference>
<proteinExistence type="predicted"/>
<evidence type="ECO:0000256" key="4">
    <source>
        <dbReference type="SAM" id="MobiDB-lite"/>
    </source>
</evidence>
<sequence>MPTDYKRKCVSRGMWTEENLRAAAESVRNNQMGVNEAARHFNIPCATLRRRMKTNHFSKKGLGPSSVLGEQNEEKIKLHIKKLQQNGFAPTRESVRAMAFNLAEQLKIKHTFDKVKRLAGYDWLHLFLKRHPDLSIRKAEGVSLARCQGMNRKEVKNFFELLEKTMTENGLLNKPSNIFNMDETGLQLNNKPGFVIAQKGSKNVAAITSSEKGETITIISCCNAEGIFIPPVCIFKGKNKKAEFEDNLPPGATVYMNEKSAYINTNLFFTWLKNHFLPRKPSGKVILVLDGHSTHCNSVEMLEFAEGHEIILLCLPGHTTQFLQPLDRSFFKSLKSNFNKATAHFIRTNPARKITRLVFGKLFTEAWSLSAVAGNAIAGFRATGIFPLNANAIPDYAFLSDDADLRASDPILPTAETHNVNEIIAAHNDDPNDRSSEEVNETTPLKDTPGTLLNKMHPVPSTSSGIQQARKRSKQVASILTSSNHIQKRKSMEAKKMSTAAAEKSKGDKKVRNTKIKKVDYSSSDKESFISNMDYDTDEVISEEDDNSAECVGCREEYKNTSRKDDWIKCVNCLKWFHEGCSKFQSHCDGCGKVLIKKKK</sequence>
<evidence type="ECO:0000256" key="1">
    <source>
        <dbReference type="ARBA" id="ARBA00004123"/>
    </source>
</evidence>
<dbReference type="PROSITE" id="PS51253">
    <property type="entry name" value="HTH_CENPB"/>
    <property type="match status" value="1"/>
</dbReference>
<dbReference type="InterPro" id="IPR050863">
    <property type="entry name" value="CenT-Element_Derived"/>
</dbReference>
<dbReference type="Pfam" id="PF03221">
    <property type="entry name" value="HTH_Tnp_Tc5"/>
    <property type="match status" value="1"/>
</dbReference>
<organism evidence="6 7">
    <name type="scientific">Zophobas morio</name>
    <dbReference type="NCBI Taxonomy" id="2755281"/>
    <lineage>
        <taxon>Eukaryota</taxon>
        <taxon>Metazoa</taxon>
        <taxon>Ecdysozoa</taxon>
        <taxon>Arthropoda</taxon>
        <taxon>Hexapoda</taxon>
        <taxon>Insecta</taxon>
        <taxon>Pterygota</taxon>
        <taxon>Neoptera</taxon>
        <taxon>Endopterygota</taxon>
        <taxon>Coleoptera</taxon>
        <taxon>Polyphaga</taxon>
        <taxon>Cucujiformia</taxon>
        <taxon>Tenebrionidae</taxon>
        <taxon>Zophobas</taxon>
    </lineage>
</organism>
<accession>A0AA38IPV3</accession>
<keyword evidence="3" id="KW-0539">Nucleus</keyword>
<feature type="region of interest" description="Disordered" evidence="4">
    <location>
        <begin position="427"/>
        <end position="511"/>
    </location>
</feature>
<dbReference type="InterPro" id="IPR007889">
    <property type="entry name" value="HTH_Psq"/>
</dbReference>
<evidence type="ECO:0000313" key="6">
    <source>
        <dbReference type="EMBL" id="KAJ3661127.1"/>
    </source>
</evidence>
<dbReference type="EMBL" id="JALNTZ010000002">
    <property type="protein sequence ID" value="KAJ3661127.1"/>
    <property type="molecule type" value="Genomic_DNA"/>
</dbReference>
<dbReference type="PANTHER" id="PTHR19303">
    <property type="entry name" value="TRANSPOSON"/>
    <property type="match status" value="1"/>
</dbReference>
<evidence type="ECO:0000256" key="3">
    <source>
        <dbReference type="ARBA" id="ARBA00023242"/>
    </source>
</evidence>
<dbReference type="Pfam" id="PF05225">
    <property type="entry name" value="HTH_psq"/>
    <property type="match status" value="1"/>
</dbReference>
<name>A0AA38IPV3_9CUCU</name>
<dbReference type="InterPro" id="IPR006600">
    <property type="entry name" value="HTH_CenpB_DNA-bd_dom"/>
</dbReference>
<feature type="compositionally biased region" description="Basic and acidic residues" evidence="4">
    <location>
        <begin position="427"/>
        <end position="437"/>
    </location>
</feature>
<evidence type="ECO:0000313" key="7">
    <source>
        <dbReference type="Proteomes" id="UP001168821"/>
    </source>
</evidence>
<dbReference type="Gene3D" id="1.10.10.60">
    <property type="entry name" value="Homeodomain-like"/>
    <property type="match status" value="1"/>
</dbReference>
<evidence type="ECO:0000259" key="5">
    <source>
        <dbReference type="PROSITE" id="PS51253"/>
    </source>
</evidence>
<comment type="caution">
    <text evidence="6">The sequence shown here is derived from an EMBL/GenBank/DDBJ whole genome shotgun (WGS) entry which is preliminary data.</text>
</comment>
<dbReference type="PANTHER" id="PTHR19303:SF74">
    <property type="entry name" value="POGO TRANSPOSABLE ELEMENT WITH KRAB DOMAIN"/>
    <property type="match status" value="1"/>
</dbReference>
<comment type="subcellular location">
    <subcellularLocation>
        <location evidence="1">Nucleus</location>
    </subcellularLocation>
</comment>
<dbReference type="Proteomes" id="UP001168821">
    <property type="component" value="Unassembled WGS sequence"/>
</dbReference>
<dbReference type="CDD" id="cd15517">
    <property type="entry name" value="PHD_TCF19_like"/>
    <property type="match status" value="1"/>
</dbReference>
<feature type="domain" description="HTH CENPB-type" evidence="5">
    <location>
        <begin position="60"/>
        <end position="137"/>
    </location>
</feature>
<dbReference type="GO" id="GO:0005634">
    <property type="term" value="C:nucleus"/>
    <property type="evidence" value="ECO:0007669"/>
    <property type="project" value="UniProtKB-SubCell"/>
</dbReference>
<protein>
    <recommendedName>
        <fullName evidence="5">HTH CENPB-type domain-containing protein</fullName>
    </recommendedName>
</protein>
<keyword evidence="7" id="KW-1185">Reference proteome</keyword>
<dbReference type="AlphaFoldDB" id="A0AA38IPV3"/>
<dbReference type="GO" id="GO:0003677">
    <property type="term" value="F:DNA binding"/>
    <property type="evidence" value="ECO:0007669"/>
    <property type="project" value="UniProtKB-KW"/>
</dbReference>
<dbReference type="SUPFAM" id="SSF46689">
    <property type="entry name" value="Homeodomain-like"/>
    <property type="match status" value="1"/>
</dbReference>
<dbReference type="InterPro" id="IPR009057">
    <property type="entry name" value="Homeodomain-like_sf"/>
</dbReference>
<keyword evidence="2" id="KW-0238">DNA-binding</keyword>
<dbReference type="InterPro" id="IPR004875">
    <property type="entry name" value="DDE_SF_endonuclease_dom"/>
</dbReference>
<feature type="compositionally biased region" description="Polar residues" evidence="4">
    <location>
        <begin position="475"/>
        <end position="485"/>
    </location>
</feature>
<evidence type="ECO:0000256" key="2">
    <source>
        <dbReference type="ARBA" id="ARBA00023125"/>
    </source>
</evidence>